<name>A0A136J9W8_9PEZI</name>
<reference evidence="2" key="1">
    <citation type="submission" date="2016-02" db="EMBL/GenBank/DDBJ databases">
        <title>Draft genome sequence of Microdochium bolleyi, a fungal endophyte of beachgrass.</title>
        <authorList>
            <consortium name="DOE Joint Genome Institute"/>
            <person name="David A.S."/>
            <person name="May G."/>
            <person name="Haridas S."/>
            <person name="Lim J."/>
            <person name="Wang M."/>
            <person name="Labutti K."/>
            <person name="Lipzen A."/>
            <person name="Barry K."/>
            <person name="Grigoriev I.V."/>
        </authorList>
    </citation>
    <scope>NUCLEOTIDE SEQUENCE [LARGE SCALE GENOMIC DNA]</scope>
    <source>
        <strain evidence="2">J235TASD1</strain>
    </source>
</reference>
<dbReference type="Pfam" id="PF07426">
    <property type="entry name" value="Dynactin_p22"/>
    <property type="match status" value="1"/>
</dbReference>
<organism evidence="1 2">
    <name type="scientific">Microdochium bolleyi</name>
    <dbReference type="NCBI Taxonomy" id="196109"/>
    <lineage>
        <taxon>Eukaryota</taxon>
        <taxon>Fungi</taxon>
        <taxon>Dikarya</taxon>
        <taxon>Ascomycota</taxon>
        <taxon>Pezizomycotina</taxon>
        <taxon>Sordariomycetes</taxon>
        <taxon>Xylariomycetidae</taxon>
        <taxon>Xylariales</taxon>
        <taxon>Microdochiaceae</taxon>
        <taxon>Microdochium</taxon>
    </lineage>
</organism>
<evidence type="ECO:0000313" key="1">
    <source>
        <dbReference type="EMBL" id="KXJ93848.1"/>
    </source>
</evidence>
<dbReference type="InParanoid" id="A0A136J9W8"/>
<dbReference type="OrthoDB" id="5403729at2759"/>
<keyword evidence="2" id="KW-1185">Reference proteome</keyword>
<dbReference type="Proteomes" id="UP000070501">
    <property type="component" value="Unassembled WGS sequence"/>
</dbReference>
<proteinExistence type="predicted"/>
<dbReference type="EMBL" id="KQ964247">
    <property type="protein sequence ID" value="KXJ93848.1"/>
    <property type="molecule type" value="Genomic_DNA"/>
</dbReference>
<dbReference type="AlphaFoldDB" id="A0A136J9W8"/>
<evidence type="ECO:0000313" key="2">
    <source>
        <dbReference type="Proteomes" id="UP000070501"/>
    </source>
</evidence>
<dbReference type="GO" id="GO:0061640">
    <property type="term" value="P:cytoskeleton-dependent cytokinesis"/>
    <property type="evidence" value="ECO:0007669"/>
    <property type="project" value="InterPro"/>
</dbReference>
<gene>
    <name evidence="1" type="ORF">Micbo1qcDRAFT_39511</name>
</gene>
<dbReference type="GO" id="GO:0005869">
    <property type="term" value="C:dynactin complex"/>
    <property type="evidence" value="ECO:0007669"/>
    <property type="project" value="InterPro"/>
</dbReference>
<accession>A0A136J9W8</accession>
<sequence>MTTDLDETSLATISLLEARLLRIEHHLYGHTTPQNKNTAVRSLRELEHRFRKITHDVHVYNELLKIYKSHPDLFHSSNPFEAPSLLSTDAIRAIVLASAASYPATASSLTAIDDTPIPDPALSAGLAALIPRMRAVEATQLAQSAEIARLRAQSEVVIRQWYERDVMGYSGFVARVEDRIELVERDIRRVERAQEEV</sequence>
<protein>
    <submittedName>
        <fullName evidence="1">Putative nuclear distribution protein RO10</fullName>
    </submittedName>
</protein>
<dbReference type="InterPro" id="IPR009991">
    <property type="entry name" value="DCTN3"/>
</dbReference>